<feature type="transmembrane region" description="Helical" evidence="1">
    <location>
        <begin position="148"/>
        <end position="167"/>
    </location>
</feature>
<dbReference type="InterPro" id="IPR007820">
    <property type="entry name" value="AbrB_fam"/>
</dbReference>
<evidence type="ECO:0000256" key="1">
    <source>
        <dbReference type="SAM" id="Phobius"/>
    </source>
</evidence>
<evidence type="ECO:0000313" key="3">
    <source>
        <dbReference type="Proteomes" id="UP000003165"/>
    </source>
</evidence>
<organism evidence="2 3">
    <name type="scientific">Pseudogulbenkiania ferrooxidans 2002</name>
    <dbReference type="NCBI Taxonomy" id="279714"/>
    <lineage>
        <taxon>Bacteria</taxon>
        <taxon>Pseudomonadati</taxon>
        <taxon>Pseudomonadota</taxon>
        <taxon>Betaproteobacteria</taxon>
        <taxon>Neisseriales</taxon>
        <taxon>Chromobacteriaceae</taxon>
        <taxon>Pseudogulbenkiania</taxon>
    </lineage>
</organism>
<proteinExistence type="predicted"/>
<gene>
    <name evidence="2" type="ORF">FuraDRAFT_0380</name>
</gene>
<reference evidence="2 3" key="1">
    <citation type="submission" date="2009-02" db="EMBL/GenBank/DDBJ databases">
        <title>Sequencing of the draft genome and assembly of Lutiella nitroferrum 2002.</title>
        <authorList>
            <consortium name="US DOE Joint Genome Institute (JGI-PGF)"/>
            <person name="Lucas S."/>
            <person name="Copeland A."/>
            <person name="Lapidus A."/>
            <person name="Glavina del Rio T."/>
            <person name="Tice H."/>
            <person name="Bruce D."/>
            <person name="Goodwin L."/>
            <person name="Pitluck S."/>
            <person name="Larimer F."/>
            <person name="Land M.L."/>
            <person name="Hauser L."/>
            <person name="Coates J.D."/>
        </authorList>
    </citation>
    <scope>NUCLEOTIDE SEQUENCE [LARGE SCALE GENOMIC DNA]</scope>
    <source>
        <strain evidence="2 3">2002</strain>
    </source>
</reference>
<dbReference type="AlphaFoldDB" id="B9YZ45"/>
<keyword evidence="3" id="KW-1185">Reference proteome</keyword>
<dbReference type="PANTHER" id="PTHR38457">
    <property type="entry name" value="REGULATOR ABRB-RELATED"/>
    <property type="match status" value="1"/>
</dbReference>
<dbReference type="NCBIfam" id="TIGR03082">
    <property type="entry name" value="Gneg_AbrB_dup"/>
    <property type="match status" value="2"/>
</dbReference>
<feature type="transmembrane region" description="Helical" evidence="1">
    <location>
        <begin position="179"/>
        <end position="199"/>
    </location>
</feature>
<feature type="transmembrane region" description="Helical" evidence="1">
    <location>
        <begin position="260"/>
        <end position="285"/>
    </location>
</feature>
<evidence type="ECO:0000313" key="2">
    <source>
        <dbReference type="EMBL" id="EEG10398.1"/>
    </source>
</evidence>
<keyword evidence="1" id="KW-0812">Transmembrane</keyword>
<keyword evidence="1" id="KW-0472">Membrane</keyword>
<keyword evidence="1" id="KW-1133">Transmembrane helix</keyword>
<protein>
    <submittedName>
        <fullName evidence="2">Membrane protein AbrB duplication</fullName>
    </submittedName>
</protein>
<dbReference type="Pfam" id="PF05145">
    <property type="entry name" value="AbrB"/>
    <property type="match status" value="1"/>
</dbReference>
<feature type="transmembrane region" description="Helical" evidence="1">
    <location>
        <begin position="83"/>
        <end position="105"/>
    </location>
</feature>
<sequence precursor="true">MNTDRMRPVLATLLLALLAAWLLRALQLPLPWLVGPLLATAGGRLAGLSLQGPRWGRAAGQWAIGSALGLYFTPEVVRLLGGLLPYLLPAALFAFVLAGLGALLLQRWSGLDHGSAFFASMPGGASEMANLAERHGVRVDMVAAAHSLRMLLVVTLIPALFTLSGVHGADLYHAAGRTLHYPGLLLLGALGLAAGWVWSRLRQPNPWMIGPLLVTVLLTASGIELSALPPWASPLAQLLIGCSLGSRFSPGFFRVAPRFLAAVAASSGVLMLAAAAFGGALAWLAGLNPATVMLGTTPGGIAEMCLTAHALQLGVPVVTAFQVCRMLCVVLLTDPLYRYLAVRLARR</sequence>
<dbReference type="Proteomes" id="UP000003165">
    <property type="component" value="Unassembled WGS sequence"/>
</dbReference>
<dbReference type="GO" id="GO:0016020">
    <property type="term" value="C:membrane"/>
    <property type="evidence" value="ECO:0007669"/>
    <property type="project" value="InterPro"/>
</dbReference>
<comment type="caution">
    <text evidence="2">The sequence shown here is derived from an EMBL/GenBank/DDBJ whole genome shotgun (WGS) entry which is preliminary data.</text>
</comment>
<dbReference type="InterPro" id="IPR017516">
    <property type="entry name" value="AbrB_dup"/>
</dbReference>
<dbReference type="PANTHER" id="PTHR38457:SF1">
    <property type="entry name" value="REGULATOR ABRB-RELATED"/>
    <property type="match status" value="1"/>
</dbReference>
<dbReference type="PIRSF" id="PIRSF038991">
    <property type="entry name" value="Protein_AbrB"/>
    <property type="match status" value="1"/>
</dbReference>
<dbReference type="RefSeq" id="WP_008952400.1">
    <property type="nucleotide sequence ID" value="NZ_ACIS01000001.1"/>
</dbReference>
<feature type="transmembrane region" description="Helical" evidence="1">
    <location>
        <begin position="313"/>
        <end position="337"/>
    </location>
</feature>
<name>B9YZ45_9NEIS</name>
<accession>B9YZ45</accession>
<dbReference type="eggNOG" id="COG3180">
    <property type="taxonomic scope" value="Bacteria"/>
</dbReference>
<dbReference type="GO" id="GO:0010468">
    <property type="term" value="P:regulation of gene expression"/>
    <property type="evidence" value="ECO:0007669"/>
    <property type="project" value="InterPro"/>
</dbReference>
<dbReference type="EMBL" id="ACIS01000001">
    <property type="protein sequence ID" value="EEG10398.1"/>
    <property type="molecule type" value="Genomic_DNA"/>
</dbReference>